<accession>A0ACB9J5R1</accession>
<evidence type="ECO:0000313" key="1">
    <source>
        <dbReference type="EMBL" id="KAI3815041.1"/>
    </source>
</evidence>
<reference evidence="2" key="1">
    <citation type="journal article" date="2022" name="Mol. Ecol. Resour.">
        <title>The genomes of chicory, endive, great burdock and yacon provide insights into Asteraceae palaeo-polyploidization history and plant inulin production.</title>
        <authorList>
            <person name="Fan W."/>
            <person name="Wang S."/>
            <person name="Wang H."/>
            <person name="Wang A."/>
            <person name="Jiang F."/>
            <person name="Liu H."/>
            <person name="Zhao H."/>
            <person name="Xu D."/>
            <person name="Zhang Y."/>
        </authorList>
    </citation>
    <scope>NUCLEOTIDE SEQUENCE [LARGE SCALE GENOMIC DNA]</scope>
    <source>
        <strain evidence="2">cv. Yunnan</strain>
    </source>
</reference>
<evidence type="ECO:0000313" key="2">
    <source>
        <dbReference type="Proteomes" id="UP001056120"/>
    </source>
</evidence>
<protein>
    <submittedName>
        <fullName evidence="1">Uncharacterized protein</fullName>
    </submittedName>
</protein>
<organism evidence="1 2">
    <name type="scientific">Smallanthus sonchifolius</name>
    <dbReference type="NCBI Taxonomy" id="185202"/>
    <lineage>
        <taxon>Eukaryota</taxon>
        <taxon>Viridiplantae</taxon>
        <taxon>Streptophyta</taxon>
        <taxon>Embryophyta</taxon>
        <taxon>Tracheophyta</taxon>
        <taxon>Spermatophyta</taxon>
        <taxon>Magnoliopsida</taxon>
        <taxon>eudicotyledons</taxon>
        <taxon>Gunneridae</taxon>
        <taxon>Pentapetalae</taxon>
        <taxon>asterids</taxon>
        <taxon>campanulids</taxon>
        <taxon>Asterales</taxon>
        <taxon>Asteraceae</taxon>
        <taxon>Asteroideae</taxon>
        <taxon>Heliantheae alliance</taxon>
        <taxon>Millerieae</taxon>
        <taxon>Smallanthus</taxon>
    </lineage>
</organism>
<gene>
    <name evidence="1" type="ORF">L1987_14693</name>
</gene>
<dbReference type="EMBL" id="CM042022">
    <property type="protein sequence ID" value="KAI3815041.1"/>
    <property type="molecule type" value="Genomic_DNA"/>
</dbReference>
<proteinExistence type="predicted"/>
<sequence>MVVEFRVILTLIILEMVSFLLLSWLILLHLQYLHRWPRGGFLGCCKSCLCKCCLLQVLFVASHAVASATLFVDNF</sequence>
<comment type="caution">
    <text evidence="1">The sequence shown here is derived from an EMBL/GenBank/DDBJ whole genome shotgun (WGS) entry which is preliminary data.</text>
</comment>
<keyword evidence="2" id="KW-1185">Reference proteome</keyword>
<name>A0ACB9J5R1_9ASTR</name>
<dbReference type="Proteomes" id="UP001056120">
    <property type="component" value="Linkage Group LG05"/>
</dbReference>
<reference evidence="1 2" key="2">
    <citation type="journal article" date="2022" name="Mol. Ecol. Resour.">
        <title>The genomes of chicory, endive, great burdock and yacon provide insights into Asteraceae paleo-polyploidization history and plant inulin production.</title>
        <authorList>
            <person name="Fan W."/>
            <person name="Wang S."/>
            <person name="Wang H."/>
            <person name="Wang A."/>
            <person name="Jiang F."/>
            <person name="Liu H."/>
            <person name="Zhao H."/>
            <person name="Xu D."/>
            <person name="Zhang Y."/>
        </authorList>
    </citation>
    <scope>NUCLEOTIDE SEQUENCE [LARGE SCALE GENOMIC DNA]</scope>
    <source>
        <strain evidence="2">cv. Yunnan</strain>
        <tissue evidence="1">Leaves</tissue>
    </source>
</reference>